<organism evidence="2 3">
    <name type="scientific">Didymodactylos carnosus</name>
    <dbReference type="NCBI Taxonomy" id="1234261"/>
    <lineage>
        <taxon>Eukaryota</taxon>
        <taxon>Metazoa</taxon>
        <taxon>Spiralia</taxon>
        <taxon>Gnathifera</taxon>
        <taxon>Rotifera</taxon>
        <taxon>Eurotatoria</taxon>
        <taxon>Bdelloidea</taxon>
        <taxon>Philodinida</taxon>
        <taxon>Philodinidae</taxon>
        <taxon>Didymodactylos</taxon>
    </lineage>
</organism>
<evidence type="ECO:0000256" key="1">
    <source>
        <dbReference type="SAM" id="MobiDB-lite"/>
    </source>
</evidence>
<name>A0A8S2ZFC7_9BILA</name>
<feature type="region of interest" description="Disordered" evidence="1">
    <location>
        <begin position="36"/>
        <end position="107"/>
    </location>
</feature>
<dbReference type="Proteomes" id="UP000681722">
    <property type="component" value="Unassembled WGS sequence"/>
</dbReference>
<feature type="region of interest" description="Disordered" evidence="1">
    <location>
        <begin position="1"/>
        <end position="21"/>
    </location>
</feature>
<feature type="compositionally biased region" description="Polar residues" evidence="1">
    <location>
        <begin position="78"/>
        <end position="107"/>
    </location>
</feature>
<evidence type="ECO:0000313" key="3">
    <source>
        <dbReference type="Proteomes" id="UP000681722"/>
    </source>
</evidence>
<proteinExistence type="predicted"/>
<evidence type="ECO:0000313" key="2">
    <source>
        <dbReference type="EMBL" id="CAF4623626.1"/>
    </source>
</evidence>
<sequence length="107" mass="12511">MIDRLKAIASESEYTRENEDTPLLVHQRLPQRTWARNHQLIKQQERPRQRLNSGKDRSDTGALGQHNENIRRGHFNRTFYQGNKDNKNNQTTNSEIATISTNTNPNQ</sequence>
<protein>
    <submittedName>
        <fullName evidence="2">Uncharacterized protein</fullName>
    </submittedName>
</protein>
<dbReference type="AlphaFoldDB" id="A0A8S2ZFC7"/>
<dbReference type="EMBL" id="CAJOBC010134307">
    <property type="protein sequence ID" value="CAF4623626.1"/>
    <property type="molecule type" value="Genomic_DNA"/>
</dbReference>
<comment type="caution">
    <text evidence="2">The sequence shown here is derived from an EMBL/GenBank/DDBJ whole genome shotgun (WGS) entry which is preliminary data.</text>
</comment>
<gene>
    <name evidence="2" type="ORF">SRO942_LOCUS49619</name>
</gene>
<accession>A0A8S2ZFC7</accession>
<reference evidence="2" key="1">
    <citation type="submission" date="2021-02" db="EMBL/GenBank/DDBJ databases">
        <authorList>
            <person name="Nowell W R."/>
        </authorList>
    </citation>
    <scope>NUCLEOTIDE SEQUENCE</scope>
</reference>
<feature type="compositionally biased region" description="Basic and acidic residues" evidence="1">
    <location>
        <begin position="43"/>
        <end position="59"/>
    </location>
</feature>